<keyword evidence="2" id="KW-1185">Reference proteome</keyword>
<proteinExistence type="predicted"/>
<evidence type="ECO:0000313" key="1">
    <source>
        <dbReference type="EMBL" id="CAJ0605038.1"/>
    </source>
</evidence>
<dbReference type="Proteomes" id="UP001176961">
    <property type="component" value="Unassembled WGS sequence"/>
</dbReference>
<dbReference type="EMBL" id="CATQJL010000316">
    <property type="protein sequence ID" value="CAJ0605038.1"/>
    <property type="molecule type" value="Genomic_DNA"/>
</dbReference>
<comment type="caution">
    <text evidence="1">The sequence shown here is derived from an EMBL/GenBank/DDBJ whole genome shotgun (WGS) entry which is preliminary data.</text>
</comment>
<name>A0AA36H6R7_CYLNA</name>
<sequence>MVRGEKQYASLKKWVRITEKYRKFNSLITNWHWLHAERRNTSPSFIQFDGEANLGGKIERMKQLGFYFLKEDGKTCDRRSVENAYKLLNERTSTWSDLASSSQKHFKFYQAIIEPMYSNSWTRWFLNRFLFPNAHYFMLSF</sequence>
<dbReference type="AlphaFoldDB" id="A0AA36H6R7"/>
<evidence type="ECO:0000313" key="2">
    <source>
        <dbReference type="Proteomes" id="UP001176961"/>
    </source>
</evidence>
<protein>
    <submittedName>
        <fullName evidence="1">Uncharacterized protein</fullName>
    </submittedName>
</protein>
<gene>
    <name evidence="1" type="ORF">CYNAS_LOCUS17021</name>
</gene>
<reference evidence="1" key="1">
    <citation type="submission" date="2023-07" db="EMBL/GenBank/DDBJ databases">
        <authorList>
            <consortium name="CYATHOMIX"/>
        </authorList>
    </citation>
    <scope>NUCLEOTIDE SEQUENCE</scope>
    <source>
        <strain evidence="1">N/A</strain>
    </source>
</reference>
<organism evidence="1 2">
    <name type="scientific">Cylicocyclus nassatus</name>
    <name type="common">Nematode worm</name>
    <dbReference type="NCBI Taxonomy" id="53992"/>
    <lineage>
        <taxon>Eukaryota</taxon>
        <taxon>Metazoa</taxon>
        <taxon>Ecdysozoa</taxon>
        <taxon>Nematoda</taxon>
        <taxon>Chromadorea</taxon>
        <taxon>Rhabditida</taxon>
        <taxon>Rhabditina</taxon>
        <taxon>Rhabditomorpha</taxon>
        <taxon>Strongyloidea</taxon>
        <taxon>Strongylidae</taxon>
        <taxon>Cylicocyclus</taxon>
    </lineage>
</organism>
<accession>A0AA36H6R7</accession>